<protein>
    <submittedName>
        <fullName evidence="2">Uncharacterized protein</fullName>
    </submittedName>
</protein>
<keyword evidence="1" id="KW-0175">Coiled coil</keyword>
<dbReference type="Pfam" id="PF13558">
    <property type="entry name" value="SbcC_Walker_B"/>
    <property type="match status" value="1"/>
</dbReference>
<feature type="coiled-coil region" evidence="1">
    <location>
        <begin position="654"/>
        <end position="688"/>
    </location>
</feature>
<evidence type="ECO:0000313" key="2">
    <source>
        <dbReference type="EMBL" id="NEG69145.1"/>
    </source>
</evidence>
<keyword evidence="3" id="KW-1185">Reference proteome</keyword>
<feature type="coiled-coil region" evidence="1">
    <location>
        <begin position="728"/>
        <end position="762"/>
    </location>
</feature>
<evidence type="ECO:0000313" key="3">
    <source>
        <dbReference type="Proteomes" id="UP000469292"/>
    </source>
</evidence>
<sequence length="1185" mass="131121">MARNAMQMVADRWMMESRQLVNWGTYGGWHEFKPSTDPTLPVTLLAGASESGKSTLVDAQISLLYPKGTPFNKASNTGKSERNDYTYLRGMVGMSDSTLGEKPVYLRGTTDDGRPTAVWGAIVDTYVNEASHDVLSCAKFLYLQAGDGHTAVRRLFATWEKKIDPRVMKRFRNTPFTATQIKQAYDGAVVYQSAESFHSYIWEEMGLSAESCRLLHKIQSADTPSRLDDIFKQGVLGVPEALSYAREAVHQYGEYDENFRSMADKQARMTLLADVRRRHARYEDARNQTTAFDVVDPSTDTGAAILHSWTTANLVAEVERQLPLDQAEHERRLREGKDAAQLSRELGVHIADVDAKMRGIDGGSLERLEGERKQAGELVTETRANSARIGTMFDKVGEEMPADEDAWETRRAAAAEFEATYRQRMDELEEASGQATLALNQARETRAQRQADYDRAEKMRTRISQRMNGARALLCQATGLAEEQMPYIAELMDVREDAEDWRHAMNAVYGSLAQTILVDRRHEDGFAAKVSTIDPKVLPSRTWRFIDVEAGDADPDNAFADSASASGALGADGRHGEGMLSGKLRFRDESPFAGWLHARVEDDAIDAWCVDAIDDLDETRRQVQRDGQVKSGRQGRYGMKDRDEVIGFVTQSYLDMLKTAVDGAQAALDEARATFNAIRSQREGLSDQRTLASLLATLDWKHVDVHGAVTWLANVEQQIEAIRTNPELEALQKRRDSLERDRADAEKKRVLAEQDAENAEKAVTAARAWLEAVRGNAGDDGAMVTGAPELDAEAEELLNTTYIERMTSIGNSAARAHRIVGNGSAGYLERMVAIIRNAVANRLDALGAVTTSAEHDVVTAMETYRTRFEPDNDSVGIDIADYPFYRDELVALEKLSAAAATADEYRRTLNQMLMYLLTLNRAIGTDRGDIYEQLDRINQMLRGQEFGPRHGELSLEVDVRDPDRAFVQQLRGAISALNEWKKGGGTEGAPVPNGQPDPELPELKQLFDGLRPLIGMLQAELDAVHDVNGIKSYGALNLDPRCRSSFYAIVHHDDIGEPDERITSTGGRSGGALQELTSFVYGAALIYLLGNGLTTEPSYTTLFLDEALIKADGRYTQRALKVLPKLGFQVIVSAPESKTGEILGVSTKAYVTYKDDSGHTSLRVAELDPVGNVSAKDELTDVDGQ</sequence>
<comment type="caution">
    <text evidence="2">The sequence shown here is derived from an EMBL/GenBank/DDBJ whole genome shotgun (WGS) entry which is preliminary data.</text>
</comment>
<dbReference type="Proteomes" id="UP000469292">
    <property type="component" value="Unassembled WGS sequence"/>
</dbReference>
<organism evidence="2 3">
    <name type="scientific">Bifidobacterium choloepi</name>
    <dbReference type="NCBI Taxonomy" id="2614131"/>
    <lineage>
        <taxon>Bacteria</taxon>
        <taxon>Bacillati</taxon>
        <taxon>Actinomycetota</taxon>
        <taxon>Actinomycetes</taxon>
        <taxon>Bifidobacteriales</taxon>
        <taxon>Bifidobacteriaceae</taxon>
        <taxon>Bifidobacterium</taxon>
    </lineage>
</organism>
<dbReference type="AlphaFoldDB" id="A0A6I5MZ94"/>
<feature type="coiled-coil region" evidence="1">
    <location>
        <begin position="425"/>
        <end position="459"/>
    </location>
</feature>
<name>A0A6I5MZ94_9BIFI</name>
<dbReference type="Pfam" id="PF13555">
    <property type="entry name" value="AAA_29"/>
    <property type="match status" value="1"/>
</dbReference>
<accession>A0A6I5MZ94</accession>
<dbReference type="Gene3D" id="1.10.287.1490">
    <property type="match status" value="1"/>
</dbReference>
<reference evidence="2 3" key="1">
    <citation type="submission" date="2019-09" db="EMBL/GenBank/DDBJ databases">
        <title>Phylogenetic characterization of a novel taxon of the genus Bifidobacterium: Bifidobacterium choloepi sp. nov.</title>
        <authorList>
            <person name="Modesto M."/>
            <person name="Satti M."/>
        </authorList>
    </citation>
    <scope>NUCLEOTIDE SEQUENCE [LARGE SCALE GENOMIC DNA]</scope>
    <source>
        <strain evidence="2 3">BRDM6</strain>
    </source>
</reference>
<proteinExistence type="predicted"/>
<dbReference type="EMBL" id="VYSG01000001">
    <property type="protein sequence ID" value="NEG69145.1"/>
    <property type="molecule type" value="Genomic_DNA"/>
</dbReference>
<gene>
    <name evidence="2" type="ORF">F6S87_00585</name>
</gene>
<evidence type="ECO:0000256" key="1">
    <source>
        <dbReference type="SAM" id="Coils"/>
    </source>
</evidence>